<dbReference type="CDD" id="cd12174">
    <property type="entry name" value="PGDH_like_3"/>
    <property type="match status" value="1"/>
</dbReference>
<protein>
    <recommendedName>
        <fullName evidence="6">D-3-phosphoglycerate dehydrogenase</fullName>
        <ecNumber evidence="4">1.1.1.399</ecNumber>
        <ecNumber evidence="5">1.1.1.95</ecNumber>
    </recommendedName>
    <alternativeName>
        <fullName evidence="9">2-oxoglutarate reductase</fullName>
    </alternativeName>
</protein>
<dbReference type="PROSITE" id="PS51671">
    <property type="entry name" value="ACT"/>
    <property type="match status" value="1"/>
</dbReference>
<evidence type="ECO:0000256" key="3">
    <source>
        <dbReference type="ARBA" id="ARBA00005854"/>
    </source>
</evidence>
<keyword evidence="7 12" id="KW-0560">Oxidoreductase</keyword>
<comment type="pathway">
    <text evidence="2">Amino-acid biosynthesis; L-serine biosynthesis; L-serine from 3-phospho-D-glycerate: step 1/3.</text>
</comment>
<dbReference type="PROSITE" id="PS00671">
    <property type="entry name" value="D_2_HYDROXYACID_DH_3"/>
    <property type="match status" value="1"/>
</dbReference>
<comment type="catalytic activity">
    <reaction evidence="11">
        <text>(2R)-3-phosphoglycerate + NAD(+) = 3-phosphooxypyruvate + NADH + H(+)</text>
        <dbReference type="Rhea" id="RHEA:12641"/>
        <dbReference type="ChEBI" id="CHEBI:15378"/>
        <dbReference type="ChEBI" id="CHEBI:18110"/>
        <dbReference type="ChEBI" id="CHEBI:57540"/>
        <dbReference type="ChEBI" id="CHEBI:57945"/>
        <dbReference type="ChEBI" id="CHEBI:58272"/>
        <dbReference type="EC" id="1.1.1.95"/>
    </reaction>
</comment>
<dbReference type="Pfam" id="PF02826">
    <property type="entry name" value="2-Hacid_dh_C"/>
    <property type="match status" value="1"/>
</dbReference>
<feature type="domain" description="ACT" evidence="13">
    <location>
        <begin position="317"/>
        <end position="389"/>
    </location>
</feature>
<evidence type="ECO:0000259" key="13">
    <source>
        <dbReference type="PROSITE" id="PS51671"/>
    </source>
</evidence>
<dbReference type="SUPFAM" id="SSF52283">
    <property type="entry name" value="Formate/glycerate dehydrogenase catalytic domain-like"/>
    <property type="match status" value="1"/>
</dbReference>
<dbReference type="PANTHER" id="PTHR42938">
    <property type="entry name" value="FORMATE DEHYDROGENASE 1"/>
    <property type="match status" value="1"/>
</dbReference>
<dbReference type="InterPro" id="IPR006140">
    <property type="entry name" value="D-isomer_DH_NAD-bd"/>
</dbReference>
<dbReference type="Pfam" id="PF00389">
    <property type="entry name" value="2-Hacid_dh"/>
    <property type="match status" value="1"/>
</dbReference>
<dbReference type="EC" id="1.1.1.399" evidence="4"/>
<dbReference type="CDD" id="cd04901">
    <property type="entry name" value="ACT_3PGDH"/>
    <property type="match status" value="1"/>
</dbReference>
<dbReference type="AlphaFoldDB" id="A0A9D1AMT3"/>
<dbReference type="InterPro" id="IPR036291">
    <property type="entry name" value="NAD(P)-bd_dom_sf"/>
</dbReference>
<evidence type="ECO:0000256" key="6">
    <source>
        <dbReference type="ARBA" id="ARBA00021582"/>
    </source>
</evidence>
<accession>A0A9D1AMT3</accession>
<comment type="catalytic activity">
    <reaction evidence="10">
        <text>(R)-2-hydroxyglutarate + NAD(+) = 2-oxoglutarate + NADH + H(+)</text>
        <dbReference type="Rhea" id="RHEA:49612"/>
        <dbReference type="ChEBI" id="CHEBI:15378"/>
        <dbReference type="ChEBI" id="CHEBI:15801"/>
        <dbReference type="ChEBI" id="CHEBI:16810"/>
        <dbReference type="ChEBI" id="CHEBI:57540"/>
        <dbReference type="ChEBI" id="CHEBI:57945"/>
        <dbReference type="EC" id="1.1.1.399"/>
    </reaction>
</comment>
<reference evidence="14" key="1">
    <citation type="submission" date="2020-10" db="EMBL/GenBank/DDBJ databases">
        <authorList>
            <person name="Gilroy R."/>
        </authorList>
    </citation>
    <scope>NUCLEOTIDE SEQUENCE</scope>
    <source>
        <strain evidence="14">ChiSxjej1B13-7958</strain>
    </source>
</reference>
<dbReference type="Gene3D" id="3.40.50.720">
    <property type="entry name" value="NAD(P)-binding Rossmann-like Domain"/>
    <property type="match status" value="2"/>
</dbReference>
<reference evidence="14" key="2">
    <citation type="journal article" date="2021" name="PeerJ">
        <title>Extensive microbial diversity within the chicken gut microbiome revealed by metagenomics and culture.</title>
        <authorList>
            <person name="Gilroy R."/>
            <person name="Ravi A."/>
            <person name="Getino M."/>
            <person name="Pursley I."/>
            <person name="Horton D.L."/>
            <person name="Alikhan N.F."/>
            <person name="Baker D."/>
            <person name="Gharbi K."/>
            <person name="Hall N."/>
            <person name="Watson M."/>
            <person name="Adriaenssens E.M."/>
            <person name="Foster-Nyarko E."/>
            <person name="Jarju S."/>
            <person name="Secka A."/>
            <person name="Antonio M."/>
            <person name="Oren A."/>
            <person name="Chaudhuri R.R."/>
            <person name="La Ragione R."/>
            <person name="Hildebrand F."/>
            <person name="Pallen M.J."/>
        </authorList>
    </citation>
    <scope>NUCLEOTIDE SEQUENCE</scope>
    <source>
        <strain evidence="14">ChiSxjej1B13-7958</strain>
    </source>
</reference>
<keyword evidence="8" id="KW-0520">NAD</keyword>
<comment type="function">
    <text evidence="1">Catalyzes the reversible oxidation of 3-phospho-D-glycerate to 3-phosphonooxypyruvate, the first step of the phosphorylated L-serine biosynthesis pathway. Also catalyzes the reversible oxidation of 2-hydroxyglutarate to 2-oxoglutarate.</text>
</comment>
<dbReference type="EMBL" id="DVGZ01000073">
    <property type="protein sequence ID" value="HIR47366.1"/>
    <property type="molecule type" value="Genomic_DNA"/>
</dbReference>
<dbReference type="SUPFAM" id="SSF51735">
    <property type="entry name" value="NAD(P)-binding Rossmann-fold domains"/>
    <property type="match status" value="1"/>
</dbReference>
<dbReference type="GO" id="GO:0004617">
    <property type="term" value="F:phosphoglycerate dehydrogenase activity"/>
    <property type="evidence" value="ECO:0007669"/>
    <property type="project" value="UniProtKB-EC"/>
</dbReference>
<evidence type="ECO:0000256" key="12">
    <source>
        <dbReference type="RuleBase" id="RU003719"/>
    </source>
</evidence>
<dbReference type="Proteomes" id="UP000824242">
    <property type="component" value="Unassembled WGS sequence"/>
</dbReference>
<comment type="similarity">
    <text evidence="3 12">Belongs to the D-isomer specific 2-hydroxyacid dehydrogenase family.</text>
</comment>
<dbReference type="InterPro" id="IPR045865">
    <property type="entry name" value="ACT-like_dom_sf"/>
</dbReference>
<dbReference type="SUPFAM" id="SSF55021">
    <property type="entry name" value="ACT-like"/>
    <property type="match status" value="1"/>
</dbReference>
<dbReference type="InterPro" id="IPR006139">
    <property type="entry name" value="D-isomer_2_OHA_DH_cat_dom"/>
</dbReference>
<evidence type="ECO:0000256" key="2">
    <source>
        <dbReference type="ARBA" id="ARBA00005216"/>
    </source>
</evidence>
<evidence type="ECO:0000256" key="1">
    <source>
        <dbReference type="ARBA" id="ARBA00003800"/>
    </source>
</evidence>
<sequence>MYQIQCLNKISEVGTSCFNANYVCGTDVQNPDAILVRSASMHEMEFNPELLAIARAGAGVNNIPLDKCSEQGIAVFNTPGANANAVKELVLAALLLSSRRIVDGIEWLRTLKGQGAEISKLVEKGKGAYVGPEISGKTLGVVGLGAIGVLVSSAAVSLGMEVYGYDPFLSVETAWGLSSAVHHAQTLDEIYAKCDYITLHVPLTPDTREMINASSIAKMKDGVRLLNLARGDLVNSADVAAALESGKVAAYATDFADDTILGAKNVIAMPHLGASTPESEDNCARMAALELIDYLENGNIRNSVNLPAVSMPREGSRICIVHRNIPNTISRFSGVLAQAGVNIENMASKSRKEYAYTILDVTGDVTANAAQAMDALDEVIRVRVIKAAN</sequence>
<name>A0A9D1AMT3_9FIRM</name>
<evidence type="ECO:0000256" key="10">
    <source>
        <dbReference type="ARBA" id="ARBA00048126"/>
    </source>
</evidence>
<dbReference type="EC" id="1.1.1.95" evidence="5"/>
<evidence type="ECO:0000256" key="7">
    <source>
        <dbReference type="ARBA" id="ARBA00023002"/>
    </source>
</evidence>
<evidence type="ECO:0000313" key="14">
    <source>
        <dbReference type="EMBL" id="HIR47366.1"/>
    </source>
</evidence>
<dbReference type="PROSITE" id="PS00065">
    <property type="entry name" value="D_2_HYDROXYACID_DH_1"/>
    <property type="match status" value="1"/>
</dbReference>
<gene>
    <name evidence="14" type="ORF">IAB89_06865</name>
</gene>
<proteinExistence type="inferred from homology"/>
<dbReference type="PANTHER" id="PTHR42938:SF47">
    <property type="entry name" value="HYDROXYPYRUVATE REDUCTASE"/>
    <property type="match status" value="1"/>
</dbReference>
<dbReference type="InterPro" id="IPR029752">
    <property type="entry name" value="D-isomer_DH_CS1"/>
</dbReference>
<dbReference type="GO" id="GO:0051287">
    <property type="term" value="F:NAD binding"/>
    <property type="evidence" value="ECO:0007669"/>
    <property type="project" value="InterPro"/>
</dbReference>
<dbReference type="Gene3D" id="3.30.70.260">
    <property type="match status" value="1"/>
</dbReference>
<evidence type="ECO:0000256" key="9">
    <source>
        <dbReference type="ARBA" id="ARBA00030455"/>
    </source>
</evidence>
<evidence type="ECO:0000256" key="11">
    <source>
        <dbReference type="ARBA" id="ARBA00048731"/>
    </source>
</evidence>
<dbReference type="InterPro" id="IPR002912">
    <property type="entry name" value="ACT_dom"/>
</dbReference>
<organism evidence="14 15">
    <name type="scientific">Candidatus Caccousia avicola</name>
    <dbReference type="NCBI Taxonomy" id="2840721"/>
    <lineage>
        <taxon>Bacteria</taxon>
        <taxon>Bacillati</taxon>
        <taxon>Bacillota</taxon>
        <taxon>Clostridia</taxon>
        <taxon>Eubacteriales</taxon>
        <taxon>Oscillospiraceae</taxon>
        <taxon>Oscillospiraceae incertae sedis</taxon>
        <taxon>Candidatus Caccousia</taxon>
    </lineage>
</organism>
<evidence type="ECO:0000256" key="8">
    <source>
        <dbReference type="ARBA" id="ARBA00023027"/>
    </source>
</evidence>
<comment type="caution">
    <text evidence="14">The sequence shown here is derived from an EMBL/GenBank/DDBJ whole genome shotgun (WGS) entry which is preliminary data.</text>
</comment>
<evidence type="ECO:0000313" key="15">
    <source>
        <dbReference type="Proteomes" id="UP000824242"/>
    </source>
</evidence>
<evidence type="ECO:0000256" key="4">
    <source>
        <dbReference type="ARBA" id="ARBA00013001"/>
    </source>
</evidence>
<dbReference type="InterPro" id="IPR029753">
    <property type="entry name" value="D-isomer_DH_CS"/>
</dbReference>
<evidence type="ECO:0000256" key="5">
    <source>
        <dbReference type="ARBA" id="ARBA00013143"/>
    </source>
</evidence>